<sequence length="393" mass="42288">MKHVLPPLEFKDGGGAGDDDEVKQAVTTLTKTMTEAITKITADVKGIRDRQDEIEKKTNRSRLAGGGVVDDDGKGLAAECKALGSFVRTGDNSVFAEVKTNSIGSDPDGGYLVLPNISSTMTKRIYDLSPMRRLARVETIANGDAWEEPLDTDEVAGTWVGEQEDRPVGKTAQVGMLRVPLSEISANQPVTQRILDDSYINIGGWVTGKIGDKFARAEGIGFTTGNGIKQPRGLLSYPTSTATDLVRPWGTLQYIQSATGAAINGDDLKALMWAVRAVYRQGSCWLMNSNTAAAIDKLKNGDGDYIWRDGLTAGAQPSLLGYPVEFDESYPDIGAGNAPVAFGNVKLAYLIVDRVGIKMLHDPFTNKPNVLFYAYKRVGGGLAHSEAVKLLKT</sequence>
<feature type="domain" description="Phage capsid-like C-terminal" evidence="3">
    <location>
        <begin position="109"/>
        <end position="392"/>
    </location>
</feature>
<dbReference type="RefSeq" id="WP_231318712.1">
    <property type="nucleotide sequence ID" value="NZ_CP088156.1"/>
</dbReference>
<dbReference type="Gene3D" id="3.30.2320.10">
    <property type="entry name" value="hypothetical protein PF0899 domain"/>
    <property type="match status" value="1"/>
</dbReference>
<organism evidence="4 5">
    <name type="scientific">Bradyrhizobium ontarionense</name>
    <dbReference type="NCBI Taxonomy" id="2898149"/>
    <lineage>
        <taxon>Bacteria</taxon>
        <taxon>Pseudomonadati</taxon>
        <taxon>Pseudomonadota</taxon>
        <taxon>Alphaproteobacteria</taxon>
        <taxon>Hyphomicrobiales</taxon>
        <taxon>Nitrobacteraceae</taxon>
        <taxon>Bradyrhizobium</taxon>
    </lineage>
</organism>
<evidence type="ECO:0000256" key="2">
    <source>
        <dbReference type="SAM" id="MobiDB-lite"/>
    </source>
</evidence>
<gene>
    <name evidence="4" type="ORF">LQG66_27250</name>
</gene>
<dbReference type="InterPro" id="IPR024455">
    <property type="entry name" value="Phage_capsid"/>
</dbReference>
<reference evidence="4" key="1">
    <citation type="journal article" date="2024" name="Antonie Van Leeuwenhoek">
        <title>Bradyrhizobium ontarionense sp. nov., a novel bacterial symbiont isolated from Aeschynomene indica (Indian jointvetch), harbours photosynthesis, nitrogen fixation and nitrous oxide (N2O) reductase genes.</title>
        <authorList>
            <person name="Bromfield E.S.P."/>
            <person name="Cloutier S."/>
        </authorList>
    </citation>
    <scope>NUCLEOTIDE SEQUENCE</scope>
    <source>
        <strain evidence="4">A19</strain>
    </source>
</reference>
<dbReference type="Proteomes" id="UP001431010">
    <property type="component" value="Chromosome"/>
</dbReference>
<dbReference type="NCBIfam" id="TIGR01554">
    <property type="entry name" value="major_cap_HK97"/>
    <property type="match status" value="1"/>
</dbReference>
<feature type="region of interest" description="Disordered" evidence="2">
    <location>
        <begin position="1"/>
        <end position="20"/>
    </location>
</feature>
<dbReference type="EMBL" id="CP088156">
    <property type="protein sequence ID" value="UFZ02927.1"/>
    <property type="molecule type" value="Genomic_DNA"/>
</dbReference>
<comment type="subcellular location">
    <subcellularLocation>
        <location evidence="1">Virion</location>
    </subcellularLocation>
</comment>
<name>A0ABY3R7A1_9BRAD</name>
<evidence type="ECO:0000259" key="3">
    <source>
        <dbReference type="Pfam" id="PF05065"/>
    </source>
</evidence>
<keyword evidence="5" id="KW-1185">Reference proteome</keyword>
<protein>
    <submittedName>
        <fullName evidence="4">Phage major capsid protein</fullName>
    </submittedName>
</protein>
<dbReference type="InterPro" id="IPR054612">
    <property type="entry name" value="Phage_capsid-like_C"/>
</dbReference>
<evidence type="ECO:0000313" key="5">
    <source>
        <dbReference type="Proteomes" id="UP001431010"/>
    </source>
</evidence>
<proteinExistence type="predicted"/>
<dbReference type="Pfam" id="PF05065">
    <property type="entry name" value="Phage_capsid"/>
    <property type="match status" value="1"/>
</dbReference>
<evidence type="ECO:0000256" key="1">
    <source>
        <dbReference type="ARBA" id="ARBA00004328"/>
    </source>
</evidence>
<accession>A0ABY3R7A1</accession>
<evidence type="ECO:0000313" key="4">
    <source>
        <dbReference type="EMBL" id="UFZ02927.1"/>
    </source>
</evidence>
<dbReference type="SUPFAM" id="SSF56563">
    <property type="entry name" value="Major capsid protein gp5"/>
    <property type="match status" value="1"/>
</dbReference>